<sequence length="123" mass="14373">MRTHFNNQFHFVNHESIFKTHTENISRNLFRAAHRHLITPQNLLVEKKIALKRIDLHLSSRERGQQSSSNCEAELCFRTTTLSVDNWIFPFFQPPRFQPLATEMTSARKEIVSCSHLQVLGNV</sequence>
<accession>A0AAV4P906</accession>
<name>A0AAV4P906_CAEEX</name>
<keyword evidence="2" id="KW-1185">Reference proteome</keyword>
<proteinExistence type="predicted"/>
<dbReference type="AlphaFoldDB" id="A0AAV4P906"/>
<protein>
    <submittedName>
        <fullName evidence="1">Uncharacterized protein</fullName>
    </submittedName>
</protein>
<dbReference type="EMBL" id="BPLR01004132">
    <property type="protein sequence ID" value="GIX92493.1"/>
    <property type="molecule type" value="Genomic_DNA"/>
</dbReference>
<comment type="caution">
    <text evidence="1">The sequence shown here is derived from an EMBL/GenBank/DDBJ whole genome shotgun (WGS) entry which is preliminary data.</text>
</comment>
<evidence type="ECO:0000313" key="1">
    <source>
        <dbReference type="EMBL" id="GIX92493.1"/>
    </source>
</evidence>
<gene>
    <name evidence="1" type="ORF">CEXT_100251</name>
</gene>
<reference evidence="1 2" key="1">
    <citation type="submission" date="2021-06" db="EMBL/GenBank/DDBJ databases">
        <title>Caerostris extrusa draft genome.</title>
        <authorList>
            <person name="Kono N."/>
            <person name="Arakawa K."/>
        </authorList>
    </citation>
    <scope>NUCLEOTIDE SEQUENCE [LARGE SCALE GENOMIC DNA]</scope>
</reference>
<organism evidence="1 2">
    <name type="scientific">Caerostris extrusa</name>
    <name type="common">Bark spider</name>
    <name type="synonym">Caerostris bankana</name>
    <dbReference type="NCBI Taxonomy" id="172846"/>
    <lineage>
        <taxon>Eukaryota</taxon>
        <taxon>Metazoa</taxon>
        <taxon>Ecdysozoa</taxon>
        <taxon>Arthropoda</taxon>
        <taxon>Chelicerata</taxon>
        <taxon>Arachnida</taxon>
        <taxon>Araneae</taxon>
        <taxon>Araneomorphae</taxon>
        <taxon>Entelegynae</taxon>
        <taxon>Araneoidea</taxon>
        <taxon>Araneidae</taxon>
        <taxon>Caerostris</taxon>
    </lineage>
</organism>
<evidence type="ECO:0000313" key="2">
    <source>
        <dbReference type="Proteomes" id="UP001054945"/>
    </source>
</evidence>
<dbReference type="Proteomes" id="UP001054945">
    <property type="component" value="Unassembled WGS sequence"/>
</dbReference>